<dbReference type="KEGG" id="sua:Saut_1936"/>
<evidence type="ECO:0000313" key="1">
    <source>
        <dbReference type="EMBL" id="ADN09979.1"/>
    </source>
</evidence>
<sequence length="163" mass="18858">MELKQFLELFNPLPGNHYIQITDKIDATTLALQKLISEVDGEFHLALYAEEKPKIPDELSDTKIQLITNLSNPFRALPRDNDMVIFKDILLQHKNPQLLLRITYTTLANTADVIIMQEKGTMDIRATKEMLEKFEFRAPNEIDILDEFDLVMAKKMHMWGNGL</sequence>
<accession>E0UR23</accession>
<dbReference type="STRING" id="563040.Saut_1936"/>
<dbReference type="EMBL" id="CP002205">
    <property type="protein sequence ID" value="ADN09979.1"/>
    <property type="molecule type" value="Genomic_DNA"/>
</dbReference>
<dbReference type="eggNOG" id="ENOG5032NTT">
    <property type="taxonomic scope" value="Bacteria"/>
</dbReference>
<reference evidence="2" key="1">
    <citation type="journal article" date="2010" name="Stand. Genomic Sci.">
        <title>Complete genome sequence of Sulfurimonas autotrophica type strain (OK10).</title>
        <authorList>
            <person name="Sikorski J."/>
            <person name="Munk C."/>
            <person name="Lapidus A."/>
            <person name="Djao O."/>
            <person name="Lucas S."/>
            <person name="Glavina Del Rio T."/>
            <person name="Nolan M."/>
            <person name="Tice H."/>
            <person name="Han C."/>
            <person name="Cheng J."/>
            <person name="Tapia R."/>
            <person name="Goodwin L."/>
            <person name="Pitluck S."/>
            <person name="Liolios K."/>
            <person name="Ivanova N."/>
            <person name="Mavromatis K."/>
            <person name="Mikhailova N."/>
            <person name="Pati A."/>
            <person name="Sims D."/>
            <person name="Meincke L."/>
            <person name="Brettin T."/>
            <person name="Detter J."/>
            <person name="Chen A."/>
            <person name="Palaniappan K."/>
            <person name="Land M."/>
            <person name="Hauser L."/>
            <person name="Chang Y."/>
            <person name="Jeffries C."/>
            <person name="Rohde M."/>
            <person name="Lang E."/>
            <person name="Spring S."/>
            <person name="Goker M."/>
            <person name="Woyke T."/>
            <person name="Bristow J."/>
            <person name="Eisen J."/>
            <person name="Markowitz V."/>
            <person name="Hugenholtz P."/>
            <person name="Kyrpides N."/>
            <person name="Klenk H."/>
        </authorList>
    </citation>
    <scope>NUCLEOTIDE SEQUENCE [LARGE SCALE GENOMIC DNA]</scope>
    <source>
        <strain evidence="2">ATCC BAA-671 / DSM 16294 / JCM 11897 / OK10</strain>
    </source>
</reference>
<keyword evidence="2" id="KW-1185">Reference proteome</keyword>
<protein>
    <submittedName>
        <fullName evidence="1">Uncharacterized protein</fullName>
    </submittedName>
</protein>
<proteinExistence type="predicted"/>
<gene>
    <name evidence="1" type="ordered locus">Saut_1936</name>
</gene>
<dbReference type="HOGENOM" id="CLU_1757885_0_0_7"/>
<dbReference type="RefSeq" id="WP_013327732.1">
    <property type="nucleotide sequence ID" value="NC_014506.1"/>
</dbReference>
<name>E0UR23_SULAO</name>
<dbReference type="AlphaFoldDB" id="E0UR23"/>
<dbReference type="Proteomes" id="UP000007803">
    <property type="component" value="Chromosome"/>
</dbReference>
<evidence type="ECO:0000313" key="2">
    <source>
        <dbReference type="Proteomes" id="UP000007803"/>
    </source>
</evidence>
<organism evidence="1 2">
    <name type="scientific">Sulfurimonas autotrophica (strain ATCC BAA-671 / DSM 16294 / JCM 11897 / OK10)</name>
    <dbReference type="NCBI Taxonomy" id="563040"/>
    <lineage>
        <taxon>Bacteria</taxon>
        <taxon>Pseudomonadati</taxon>
        <taxon>Campylobacterota</taxon>
        <taxon>Epsilonproteobacteria</taxon>
        <taxon>Campylobacterales</taxon>
        <taxon>Sulfurimonadaceae</taxon>
        <taxon>Sulfurimonas</taxon>
    </lineage>
</organism>